<evidence type="ECO:0000256" key="4">
    <source>
        <dbReference type="ARBA" id="ARBA00023136"/>
    </source>
</evidence>
<evidence type="ECO:0000256" key="6">
    <source>
        <dbReference type="SAM" id="Phobius"/>
    </source>
</evidence>
<comment type="caution">
    <text evidence="8">The sequence shown here is derived from an EMBL/GenBank/DDBJ whole genome shotgun (WGS) entry which is preliminary data.</text>
</comment>
<organism evidence="8 9">
    <name type="scientific">Arthrobacter deserti</name>
    <dbReference type="NCBI Taxonomy" id="1742687"/>
    <lineage>
        <taxon>Bacteria</taxon>
        <taxon>Bacillati</taxon>
        <taxon>Actinomycetota</taxon>
        <taxon>Actinomycetes</taxon>
        <taxon>Micrococcales</taxon>
        <taxon>Micrococcaceae</taxon>
        <taxon>Arthrobacter</taxon>
    </lineage>
</organism>
<name>A0ABX1JVQ5_9MICC</name>
<accession>A0ABX1JVQ5</accession>
<evidence type="ECO:0000256" key="1">
    <source>
        <dbReference type="ARBA" id="ARBA00004127"/>
    </source>
</evidence>
<keyword evidence="2 6" id="KW-0812">Transmembrane</keyword>
<gene>
    <name evidence="8" type="ORF">HER39_20235</name>
</gene>
<proteinExistence type="predicted"/>
<sequence>MPGPGNSGGAPRHTDAGLQPERTALAWTRTTLALVVASVFFLRWMPSHGWFTATLIIVTAGTALAINL</sequence>
<keyword evidence="9" id="KW-1185">Reference proteome</keyword>
<keyword evidence="4 6" id="KW-0472">Membrane</keyword>
<dbReference type="EMBL" id="JAAZSR010000801">
    <property type="protein sequence ID" value="NKX52859.1"/>
    <property type="molecule type" value="Genomic_DNA"/>
</dbReference>
<reference evidence="8 9" key="1">
    <citation type="submission" date="2020-04" db="EMBL/GenBank/DDBJ databases">
        <authorList>
            <person name="Liu S."/>
        </authorList>
    </citation>
    <scope>NUCLEOTIDE SEQUENCE [LARGE SCALE GENOMIC DNA]</scope>
    <source>
        <strain evidence="8 9">CGMCC 1.15091</strain>
    </source>
</reference>
<feature type="non-terminal residue" evidence="8">
    <location>
        <position position="68"/>
    </location>
</feature>
<comment type="subcellular location">
    <subcellularLocation>
        <location evidence="1">Endomembrane system</location>
        <topology evidence="1">Multi-pass membrane protein</topology>
    </subcellularLocation>
</comment>
<evidence type="ECO:0000256" key="5">
    <source>
        <dbReference type="SAM" id="MobiDB-lite"/>
    </source>
</evidence>
<dbReference type="Proteomes" id="UP000523795">
    <property type="component" value="Unassembled WGS sequence"/>
</dbReference>
<dbReference type="Pfam" id="PF02656">
    <property type="entry name" value="DUF202"/>
    <property type="match status" value="1"/>
</dbReference>
<evidence type="ECO:0000313" key="8">
    <source>
        <dbReference type="EMBL" id="NKX52859.1"/>
    </source>
</evidence>
<evidence type="ECO:0000256" key="3">
    <source>
        <dbReference type="ARBA" id="ARBA00022989"/>
    </source>
</evidence>
<keyword evidence="3 6" id="KW-1133">Transmembrane helix</keyword>
<protein>
    <submittedName>
        <fullName evidence="8">DUF202 domain-containing protein</fullName>
    </submittedName>
</protein>
<feature type="region of interest" description="Disordered" evidence="5">
    <location>
        <begin position="1"/>
        <end position="20"/>
    </location>
</feature>
<evidence type="ECO:0000256" key="2">
    <source>
        <dbReference type="ARBA" id="ARBA00022692"/>
    </source>
</evidence>
<evidence type="ECO:0000259" key="7">
    <source>
        <dbReference type="Pfam" id="PF02656"/>
    </source>
</evidence>
<evidence type="ECO:0000313" key="9">
    <source>
        <dbReference type="Proteomes" id="UP000523795"/>
    </source>
</evidence>
<dbReference type="InterPro" id="IPR003807">
    <property type="entry name" value="DUF202"/>
</dbReference>
<feature type="transmembrane region" description="Helical" evidence="6">
    <location>
        <begin position="49"/>
        <end position="66"/>
    </location>
</feature>
<feature type="domain" description="DUF202" evidence="7">
    <location>
        <begin position="16"/>
        <end position="65"/>
    </location>
</feature>
<feature type="transmembrane region" description="Helical" evidence="6">
    <location>
        <begin position="24"/>
        <end position="42"/>
    </location>
</feature>